<evidence type="ECO:0000313" key="9">
    <source>
        <dbReference type="EMBL" id="RXN02899.1"/>
    </source>
</evidence>
<sequence>MNMTVFLIKIFLSFSLSLWFCDAKSMGAMYVIQEREAPCINISDTNSNHELEKLLDRIKYVARSCKEIRNKYHVYDDGLYYLISSRGVLYQTFCDMTTAGGGWTLVASVHENNLYGKCTVGDRWSSQQGNDPNRPEGDGTWANTVTFGAAEAATSDDYKNPGYFDIVAQDVSVWHVPNNVQLEHWTTASILRYHTENRFLTLHGGNLFNLFMKFPVRFGIGTCNINNGPAIPIMYDTGDATSTRNLYGPHSRGIFEPGFITFRVFNTEKAAMALCSGVKPTGCHTEHFCIGGGGHFPEGAPRQCGDFTSFDWDGYVGAMYVIQKTEALCINISDTNNHELEKLLDRIKYVARSCKEIRDKYHVYDDGLYYLISSRGVLYQTFCDMTTAGGGWTLVASVHENNMYGKCTVGDRWSSQQGNDPNRPEGDGTWANTNPGYFDIVAQDVSVWHVPNNVQLEHWTTASILRYHTENRFLTLHGGNLFNLFMKFPVRFGIGTCSINNGPAIPIVYDTGDAISTKNLYGPDVRGVKDVKADISNMKTMGEDHQKRITELEDKLNETESSVLVEVDTFLKQLLDSVGTSRVLTGVAMTVFLIKIFLSFSLSLWFCDAKSMGVMYVIQEREALCINISDTNSNHELEKLLDRIKYVARSCKEIHDKYHVHDDGLYYLISSRGVLYQTFCDMTTAGGGWTLVASVHENNMYGKCTVGDRWSSQQGNDPNRPEESWIL</sequence>
<dbReference type="PANTHER" id="PTHR16146:SF46">
    <property type="entry name" value="INTELECTIN-1A-RELATED"/>
    <property type="match status" value="1"/>
</dbReference>
<feature type="domain" description="Fibrinogen C-terminal" evidence="8">
    <location>
        <begin position="56"/>
        <end position="106"/>
    </location>
</feature>
<evidence type="ECO:0000256" key="2">
    <source>
        <dbReference type="ARBA" id="ARBA00022734"/>
    </source>
</evidence>
<evidence type="ECO:0000313" key="10">
    <source>
        <dbReference type="Proteomes" id="UP000290572"/>
    </source>
</evidence>
<keyword evidence="6" id="KW-0812">Transmembrane</keyword>
<accession>A0A498L3W4</accession>
<keyword evidence="10" id="KW-1185">Reference proteome</keyword>
<organism evidence="9 10">
    <name type="scientific">Labeo rohita</name>
    <name type="common">Indian major carp</name>
    <name type="synonym">Cyprinus rohita</name>
    <dbReference type="NCBI Taxonomy" id="84645"/>
    <lineage>
        <taxon>Eukaryota</taxon>
        <taxon>Metazoa</taxon>
        <taxon>Chordata</taxon>
        <taxon>Craniata</taxon>
        <taxon>Vertebrata</taxon>
        <taxon>Euteleostomi</taxon>
        <taxon>Actinopterygii</taxon>
        <taxon>Neopterygii</taxon>
        <taxon>Teleostei</taxon>
        <taxon>Ostariophysi</taxon>
        <taxon>Cypriniformes</taxon>
        <taxon>Cyprinidae</taxon>
        <taxon>Labeoninae</taxon>
        <taxon>Labeonini</taxon>
        <taxon>Labeo</taxon>
    </lineage>
</organism>
<name>A0A498L3W4_LABRO</name>
<keyword evidence="6" id="KW-0472">Membrane</keyword>
<keyword evidence="1" id="KW-0479">Metal-binding</keyword>
<evidence type="ECO:0000256" key="3">
    <source>
        <dbReference type="ARBA" id="ARBA00022837"/>
    </source>
</evidence>
<dbReference type="GO" id="GO:0005615">
    <property type="term" value="C:extracellular space"/>
    <property type="evidence" value="ECO:0007669"/>
    <property type="project" value="TreeGrafter"/>
</dbReference>
<evidence type="ECO:0000256" key="6">
    <source>
        <dbReference type="SAM" id="Phobius"/>
    </source>
</evidence>
<feature type="domain" description="Fibrinogen C-terminal" evidence="8">
    <location>
        <begin position="345"/>
        <end position="395"/>
    </location>
</feature>
<dbReference type="FunFam" id="3.90.215.10:FF:000015">
    <property type="entry name" value="Intelectin 2"/>
    <property type="match status" value="3"/>
</dbReference>
<comment type="caution">
    <text evidence="9">The sequence shown here is derived from an EMBL/GenBank/DDBJ whole genome shotgun (WGS) entry which is preliminary data.</text>
</comment>
<gene>
    <name evidence="9" type="ORF">ROHU_034741</name>
</gene>
<dbReference type="SUPFAM" id="SSF56496">
    <property type="entry name" value="Fibrinogen C-terminal domain-like"/>
    <property type="match status" value="3"/>
</dbReference>
<feature type="coiled-coil region" evidence="5">
    <location>
        <begin position="535"/>
        <end position="562"/>
    </location>
</feature>
<keyword evidence="5" id="KW-0175">Coiled coil</keyword>
<dbReference type="Gene3D" id="3.90.215.10">
    <property type="entry name" value="Gamma Fibrinogen, chain A, domain 1"/>
    <property type="match status" value="3"/>
</dbReference>
<keyword evidence="4" id="KW-1015">Disulfide bond</keyword>
<dbReference type="InterPro" id="IPR002181">
    <property type="entry name" value="Fibrinogen_a/b/g_C_dom"/>
</dbReference>
<keyword evidence="3" id="KW-0106">Calcium</keyword>
<dbReference type="NCBIfam" id="NF040941">
    <property type="entry name" value="GGGWT_bact"/>
    <property type="match status" value="3"/>
</dbReference>
<dbReference type="GO" id="GO:0046872">
    <property type="term" value="F:metal ion binding"/>
    <property type="evidence" value="ECO:0007669"/>
    <property type="project" value="UniProtKB-KW"/>
</dbReference>
<dbReference type="PANTHER" id="PTHR16146">
    <property type="entry name" value="INTELECTIN"/>
    <property type="match status" value="1"/>
</dbReference>
<feature type="transmembrane region" description="Helical" evidence="6">
    <location>
        <begin position="583"/>
        <end position="606"/>
    </location>
</feature>
<dbReference type="InterPro" id="IPR014716">
    <property type="entry name" value="Fibrinogen_a/b/g_C_1"/>
</dbReference>
<evidence type="ECO:0000256" key="4">
    <source>
        <dbReference type="ARBA" id="ARBA00023157"/>
    </source>
</evidence>
<evidence type="ECO:0000259" key="8">
    <source>
        <dbReference type="PROSITE" id="PS51406"/>
    </source>
</evidence>
<reference evidence="9 10" key="1">
    <citation type="submission" date="2018-03" db="EMBL/GenBank/DDBJ databases">
        <title>Draft genome sequence of Rohu Carp (Labeo rohita).</title>
        <authorList>
            <person name="Das P."/>
            <person name="Kushwaha B."/>
            <person name="Joshi C.G."/>
            <person name="Kumar D."/>
            <person name="Nagpure N.S."/>
            <person name="Sahoo L."/>
            <person name="Das S.P."/>
            <person name="Bit A."/>
            <person name="Patnaik S."/>
            <person name="Meher P.K."/>
            <person name="Jayasankar P."/>
            <person name="Koringa P.G."/>
            <person name="Patel N.V."/>
            <person name="Hinsu A.T."/>
            <person name="Kumar R."/>
            <person name="Pandey M."/>
            <person name="Agarwal S."/>
            <person name="Srivastava S."/>
            <person name="Singh M."/>
            <person name="Iquebal M.A."/>
            <person name="Jaiswal S."/>
            <person name="Angadi U.B."/>
            <person name="Kumar N."/>
            <person name="Raza M."/>
            <person name="Shah T.M."/>
            <person name="Rai A."/>
            <person name="Jena J.K."/>
        </authorList>
    </citation>
    <scope>NUCLEOTIDE SEQUENCE [LARGE SCALE GENOMIC DNA]</scope>
    <source>
        <strain evidence="9">DASCIFA01</strain>
        <tissue evidence="9">Testis</tissue>
    </source>
</reference>
<feature type="chain" id="PRO_5019714719" evidence="7">
    <location>
        <begin position="24"/>
        <end position="727"/>
    </location>
</feature>
<dbReference type="AlphaFoldDB" id="A0A498L3W4"/>
<dbReference type="EMBL" id="QBIY01013492">
    <property type="protein sequence ID" value="RXN02899.1"/>
    <property type="molecule type" value="Genomic_DNA"/>
</dbReference>
<keyword evidence="7" id="KW-0732">Signal</keyword>
<dbReference type="Proteomes" id="UP000290572">
    <property type="component" value="Unassembled WGS sequence"/>
</dbReference>
<dbReference type="PROSITE" id="PS51406">
    <property type="entry name" value="FIBRINOGEN_C_2"/>
    <property type="match status" value="3"/>
</dbReference>
<feature type="domain" description="Fibrinogen C-terminal" evidence="8">
    <location>
        <begin position="642"/>
        <end position="727"/>
    </location>
</feature>
<keyword evidence="6" id="KW-1133">Transmembrane helix</keyword>
<proteinExistence type="predicted"/>
<evidence type="ECO:0000256" key="5">
    <source>
        <dbReference type="SAM" id="Coils"/>
    </source>
</evidence>
<evidence type="ECO:0000256" key="1">
    <source>
        <dbReference type="ARBA" id="ARBA00022723"/>
    </source>
</evidence>
<dbReference type="GO" id="GO:0070492">
    <property type="term" value="F:oligosaccharide binding"/>
    <property type="evidence" value="ECO:0007669"/>
    <property type="project" value="TreeGrafter"/>
</dbReference>
<evidence type="ECO:0000256" key="7">
    <source>
        <dbReference type="SAM" id="SignalP"/>
    </source>
</evidence>
<keyword evidence="2" id="KW-0430">Lectin</keyword>
<feature type="signal peptide" evidence="7">
    <location>
        <begin position="1"/>
        <end position="23"/>
    </location>
</feature>
<protein>
    <submittedName>
        <fullName evidence="9">Intelectin-like protein</fullName>
    </submittedName>
</protein>
<dbReference type="InterPro" id="IPR036056">
    <property type="entry name" value="Fibrinogen-like_C"/>
</dbReference>